<accession>Q5DY68</accession>
<protein>
    <submittedName>
        <fullName evidence="1">Uncharacterized protein</fullName>
    </submittedName>
</protein>
<proteinExistence type="predicted"/>
<dbReference type="OrthoDB" id="9959787at2"/>
<dbReference type="EMBL" id="CP000022">
    <property type="protein sequence ID" value="AAW88278.1"/>
    <property type="molecule type" value="Genomic_DNA"/>
</dbReference>
<evidence type="ECO:0000313" key="1">
    <source>
        <dbReference type="EMBL" id="AAW88278.1"/>
    </source>
</evidence>
<sequence>MALVSSEENRMKPQRGKERPFIALEMTAKHEKYGFTSLETLSTWNSKISKNKETHFTCKKESTLIIPK</sequence>
<reference evidence="1 2" key="1">
    <citation type="journal article" date="2005" name="Proc. Natl. Acad. Sci. U.S.A.">
        <title>Complete genome sequence of Vibrio fischeri: a symbiotic bacterium with pathogenic congeners.</title>
        <authorList>
            <person name="Ruby E.G."/>
            <person name="Urbanowski M."/>
            <person name="Campbell J."/>
            <person name="Dunn A."/>
            <person name="Faini M."/>
            <person name="Gunsalus R."/>
            <person name="Lostroh P."/>
            <person name="Lupp C."/>
            <person name="McCann J."/>
            <person name="Millikan D."/>
            <person name="Schaefer A."/>
            <person name="Stabb E."/>
            <person name="Stevens A."/>
            <person name="Visick K."/>
            <person name="Whistler C."/>
            <person name="Greenberg E.P."/>
        </authorList>
    </citation>
    <scope>NUCLEOTIDE SEQUENCE [LARGE SCALE GENOMIC DNA]</scope>
    <source>
        <strain evidence="2">ATCC 700601 / ES114</strain>
    </source>
</reference>
<dbReference type="KEGG" id="vfi:VF_B0036"/>
<dbReference type="HOGENOM" id="CLU_2792905_0_0_6"/>
<dbReference type="EnsemblBacteria" id="AAW88278">
    <property type="protein sequence ID" value="AAW88278"/>
    <property type="gene ID" value="VF_B0036"/>
</dbReference>
<gene>
    <name evidence="1" type="ordered locus">VF_B0036</name>
</gene>
<geneLocation type="plasmid" evidence="1 2">
    <name>pES100</name>
</geneLocation>
<dbReference type="AlphaFoldDB" id="Q5DY68"/>
<dbReference type="PATRIC" id="fig|312309.11.peg.3805"/>
<reference evidence="1 2" key="2">
    <citation type="journal article" date="2008" name="BMC Genomics">
        <title>Comparative genomics-based investigation of resequencing targets in Vibrio fischeri: focus on point miscalls and artefactual expansions.</title>
        <authorList>
            <person name="Mandel M.J."/>
            <person name="Stabb E.V."/>
            <person name="Ruby E.G."/>
        </authorList>
    </citation>
    <scope>NUCLEOTIDE SEQUENCE [LARGE SCALE GENOMIC DNA]</scope>
    <source>
        <strain evidence="2">ATCC 700601 / ES114</strain>
    </source>
</reference>
<name>Q5DY68_ALIF1</name>
<organism evidence="1 2">
    <name type="scientific">Aliivibrio fischeri (strain ATCC 700601 / ES114)</name>
    <name type="common">Vibrio fischeri</name>
    <dbReference type="NCBI Taxonomy" id="312309"/>
    <lineage>
        <taxon>Bacteria</taxon>
        <taxon>Pseudomonadati</taxon>
        <taxon>Pseudomonadota</taxon>
        <taxon>Gammaproteobacteria</taxon>
        <taxon>Vibrionales</taxon>
        <taxon>Vibrionaceae</taxon>
        <taxon>Aliivibrio</taxon>
    </lineage>
</organism>
<keyword evidence="1" id="KW-0614">Plasmid</keyword>
<evidence type="ECO:0000313" key="2">
    <source>
        <dbReference type="Proteomes" id="UP000000537"/>
    </source>
</evidence>
<dbReference type="Proteomes" id="UP000000537">
    <property type="component" value="Plasmid pES100"/>
</dbReference>
<keyword evidence="2" id="KW-1185">Reference proteome</keyword>